<dbReference type="InterPro" id="IPR050409">
    <property type="entry name" value="E3_ubiq-protein_ligase"/>
</dbReference>
<dbReference type="PROSITE" id="PS50237">
    <property type="entry name" value="HECT"/>
    <property type="match status" value="1"/>
</dbReference>
<evidence type="ECO:0000313" key="9">
    <source>
        <dbReference type="Proteomes" id="UP001209570"/>
    </source>
</evidence>
<evidence type="ECO:0000259" key="7">
    <source>
        <dbReference type="PROSITE" id="PS50237"/>
    </source>
</evidence>
<accession>A0AAD5Q600</accession>
<evidence type="ECO:0000256" key="2">
    <source>
        <dbReference type="ARBA" id="ARBA00004906"/>
    </source>
</evidence>
<protein>
    <recommendedName>
        <fullName evidence="3">HECT-type E3 ubiquitin transferase</fullName>
        <ecNumber evidence="3">2.3.2.26</ecNumber>
    </recommendedName>
</protein>
<dbReference type="AlphaFoldDB" id="A0AAD5Q600"/>
<reference evidence="8" key="1">
    <citation type="submission" date="2021-12" db="EMBL/GenBank/DDBJ databases">
        <title>Prjna785345.</title>
        <authorList>
            <person name="Rujirawat T."/>
            <person name="Krajaejun T."/>
        </authorList>
    </citation>
    <scope>NUCLEOTIDE SEQUENCE</scope>
    <source>
        <strain evidence="8">Pi057C3</strain>
    </source>
</reference>
<dbReference type="EMBL" id="JAKCXM010000166">
    <property type="protein sequence ID" value="KAJ0399976.1"/>
    <property type="molecule type" value="Genomic_DNA"/>
</dbReference>
<comment type="caution">
    <text evidence="8">The sequence shown here is derived from an EMBL/GenBank/DDBJ whole genome shotgun (WGS) entry which is preliminary data.</text>
</comment>
<evidence type="ECO:0000313" key="8">
    <source>
        <dbReference type="EMBL" id="KAJ0399976.1"/>
    </source>
</evidence>
<dbReference type="Pfam" id="PF00632">
    <property type="entry name" value="HECT"/>
    <property type="match status" value="1"/>
</dbReference>
<gene>
    <name evidence="8" type="ORF">P43SY_006229</name>
</gene>
<evidence type="ECO:0000256" key="5">
    <source>
        <dbReference type="ARBA" id="ARBA00022786"/>
    </source>
</evidence>
<dbReference type="PANTHER" id="PTHR11254">
    <property type="entry name" value="HECT DOMAIN UBIQUITIN-PROTEIN LIGASE"/>
    <property type="match status" value="1"/>
</dbReference>
<comment type="pathway">
    <text evidence="2">Protein modification; protein ubiquitination.</text>
</comment>
<evidence type="ECO:0000256" key="1">
    <source>
        <dbReference type="ARBA" id="ARBA00000885"/>
    </source>
</evidence>
<dbReference type="FunFam" id="3.30.2410.10:FF:000009">
    <property type="entry name" value="Probable E3 ubiquitin-protein ligase HECTD2"/>
    <property type="match status" value="1"/>
</dbReference>
<dbReference type="SUPFAM" id="SSF56204">
    <property type="entry name" value="Hect, E3 ligase catalytic domain"/>
    <property type="match status" value="1"/>
</dbReference>
<sequence length="137" mass="15853">MVLLDAEELDFVLSGSDEIDVDDWERNTKYTSDLLNHRVRRWFWEMVRSMSNEQRRRLLQFATGSSRVPLAGFSALTSYDGKLCPFMLQGMHRGLDSYMRSHACFNRLDLPRYEKKAELEIMMASIVSGDGAGFTMQ</sequence>
<dbReference type="Proteomes" id="UP001209570">
    <property type="component" value="Unassembled WGS sequence"/>
</dbReference>
<dbReference type="InterPro" id="IPR035983">
    <property type="entry name" value="Hect_E3_ubiquitin_ligase"/>
</dbReference>
<proteinExistence type="predicted"/>
<dbReference type="GO" id="GO:0006511">
    <property type="term" value="P:ubiquitin-dependent protein catabolic process"/>
    <property type="evidence" value="ECO:0007669"/>
    <property type="project" value="TreeGrafter"/>
</dbReference>
<dbReference type="EC" id="2.3.2.26" evidence="3"/>
<evidence type="ECO:0000256" key="4">
    <source>
        <dbReference type="ARBA" id="ARBA00022679"/>
    </source>
</evidence>
<dbReference type="PANTHER" id="PTHR11254:SF440">
    <property type="entry name" value="E3 UBIQUITIN-PROTEIN LIGASE NEDD-4"/>
    <property type="match status" value="1"/>
</dbReference>
<evidence type="ECO:0000256" key="3">
    <source>
        <dbReference type="ARBA" id="ARBA00012485"/>
    </source>
</evidence>
<organism evidence="8 9">
    <name type="scientific">Pythium insidiosum</name>
    <name type="common">Pythiosis disease agent</name>
    <dbReference type="NCBI Taxonomy" id="114742"/>
    <lineage>
        <taxon>Eukaryota</taxon>
        <taxon>Sar</taxon>
        <taxon>Stramenopiles</taxon>
        <taxon>Oomycota</taxon>
        <taxon>Peronosporomycetes</taxon>
        <taxon>Pythiales</taxon>
        <taxon>Pythiaceae</taxon>
        <taxon>Pythium</taxon>
    </lineage>
</organism>
<feature type="domain" description="HECT" evidence="7">
    <location>
        <begin position="1"/>
        <end position="137"/>
    </location>
</feature>
<dbReference type="GO" id="GO:0061630">
    <property type="term" value="F:ubiquitin protein ligase activity"/>
    <property type="evidence" value="ECO:0007669"/>
    <property type="project" value="UniProtKB-EC"/>
</dbReference>
<evidence type="ECO:0000256" key="6">
    <source>
        <dbReference type="PROSITE-ProRule" id="PRU00104"/>
    </source>
</evidence>
<feature type="active site" description="Glycyl thioester intermediate" evidence="6">
    <location>
        <position position="104"/>
    </location>
</feature>
<comment type="catalytic activity">
    <reaction evidence="1">
        <text>S-ubiquitinyl-[E2 ubiquitin-conjugating enzyme]-L-cysteine + [acceptor protein]-L-lysine = [E2 ubiquitin-conjugating enzyme]-L-cysteine + N(6)-ubiquitinyl-[acceptor protein]-L-lysine.</text>
        <dbReference type="EC" id="2.3.2.26"/>
    </reaction>
</comment>
<dbReference type="GO" id="GO:0005737">
    <property type="term" value="C:cytoplasm"/>
    <property type="evidence" value="ECO:0007669"/>
    <property type="project" value="TreeGrafter"/>
</dbReference>
<dbReference type="InterPro" id="IPR000569">
    <property type="entry name" value="HECT_dom"/>
</dbReference>
<keyword evidence="9" id="KW-1185">Reference proteome</keyword>
<dbReference type="Gene3D" id="3.30.2410.10">
    <property type="entry name" value="Hect, E3 ligase catalytic domain"/>
    <property type="match status" value="1"/>
</dbReference>
<dbReference type="GO" id="GO:0016567">
    <property type="term" value="P:protein ubiquitination"/>
    <property type="evidence" value="ECO:0007669"/>
    <property type="project" value="TreeGrafter"/>
</dbReference>
<name>A0AAD5Q600_PYTIN</name>
<keyword evidence="4" id="KW-0808">Transferase</keyword>
<keyword evidence="5 6" id="KW-0833">Ubl conjugation pathway</keyword>